<reference evidence="1 3" key="1">
    <citation type="submission" date="2017-07" db="EMBL/GenBank/DDBJ databases">
        <title>Virulence factors identified in Actinobacillus seminis.</title>
        <authorList>
            <person name="Negrete-Abascal E."/>
            <person name="Vaca-Pacheco S."/>
            <person name="Montes-Garcia F."/>
            <person name="Leyto-Gil A.M."/>
            <person name="Fragoso-Garcia E."/>
            <person name="Carvente-Garcia R."/>
            <person name="Perez-Agueros S."/>
            <person name="Castelan-Sanchez H.G."/>
            <person name="Garcia-Molina A."/>
            <person name="Villamar T.E."/>
            <person name="Vazquez-Cruz C."/>
        </authorList>
    </citation>
    <scope>NUCLEOTIDE SEQUENCE [LARGE SCALE GENOMIC DNA]</scope>
    <source>
        <strain evidence="1 3">ATCC 15768</strain>
    </source>
</reference>
<name>A0A263HDZ9_9PAST</name>
<protein>
    <submittedName>
        <fullName evidence="2">P2 phage tail completion protein R (GpR)</fullName>
    </submittedName>
    <submittedName>
        <fullName evidence="1">Phage tail protein</fullName>
    </submittedName>
</protein>
<dbReference type="InterPro" id="IPR009678">
    <property type="entry name" value="Phage_tail_completion_R"/>
</dbReference>
<dbReference type="AlphaFoldDB" id="A0A263HDZ9"/>
<gene>
    <name evidence="1" type="ORF">CFY87_04270</name>
    <name evidence="2" type="ORF">NCTC10851_00952</name>
</gene>
<dbReference type="RefSeq" id="WP_094946024.1">
    <property type="nucleotide sequence ID" value="NZ_NLFK01000003.1"/>
</dbReference>
<evidence type="ECO:0000313" key="4">
    <source>
        <dbReference type="Proteomes" id="UP000254507"/>
    </source>
</evidence>
<dbReference type="Proteomes" id="UP000254507">
    <property type="component" value="Unassembled WGS sequence"/>
</dbReference>
<dbReference type="InParanoid" id="A0A263HDZ9"/>
<dbReference type="EMBL" id="UFSB01000001">
    <property type="protein sequence ID" value="SUU35692.1"/>
    <property type="molecule type" value="Genomic_DNA"/>
</dbReference>
<sequence length="163" mass="18838">MKKPNQLRKIIEQSYPDFITNPDNLQLFIDDGQIIATGAGGLSFEFRYTLNIIATDFKDDLAQLIIPIQAYLRTNQPEIFENPQRREGAFKFILDYNNNNTVDVSFEIQMTERVIAKQDNENNNNVILNYKAEPVWQKEQVRVYLESEDNLIFDSGVIEDGNG</sequence>
<evidence type="ECO:0000313" key="1">
    <source>
        <dbReference type="EMBL" id="OZN25351.1"/>
    </source>
</evidence>
<dbReference type="Pfam" id="PF06891">
    <property type="entry name" value="P2_Phage_GpR"/>
    <property type="match status" value="1"/>
</dbReference>
<proteinExistence type="predicted"/>
<organism evidence="2 4">
    <name type="scientific">Actinobacillus seminis</name>
    <dbReference type="NCBI Taxonomy" id="722"/>
    <lineage>
        <taxon>Bacteria</taxon>
        <taxon>Pseudomonadati</taxon>
        <taxon>Pseudomonadota</taxon>
        <taxon>Gammaproteobacteria</taxon>
        <taxon>Pasteurellales</taxon>
        <taxon>Pasteurellaceae</taxon>
        <taxon>Actinobacillus</taxon>
    </lineage>
</organism>
<dbReference type="Proteomes" id="UP000215738">
    <property type="component" value="Unassembled WGS sequence"/>
</dbReference>
<accession>A0A263HDZ9</accession>
<evidence type="ECO:0000313" key="3">
    <source>
        <dbReference type="Proteomes" id="UP000215738"/>
    </source>
</evidence>
<reference evidence="2 4" key="2">
    <citation type="submission" date="2018-06" db="EMBL/GenBank/DDBJ databases">
        <authorList>
            <consortium name="Pathogen Informatics"/>
            <person name="Doyle S."/>
        </authorList>
    </citation>
    <scope>NUCLEOTIDE SEQUENCE [LARGE SCALE GENOMIC DNA]</scope>
    <source>
        <strain evidence="2 4">NCTC10851</strain>
    </source>
</reference>
<evidence type="ECO:0000313" key="2">
    <source>
        <dbReference type="EMBL" id="SUU35692.1"/>
    </source>
</evidence>
<dbReference type="EMBL" id="NLFK01000003">
    <property type="protein sequence ID" value="OZN25351.1"/>
    <property type="molecule type" value="Genomic_DNA"/>
</dbReference>
<keyword evidence="3" id="KW-1185">Reference proteome</keyword>
<dbReference type="OrthoDB" id="8564199at2"/>